<dbReference type="InterPro" id="IPR011990">
    <property type="entry name" value="TPR-like_helical_dom_sf"/>
</dbReference>
<dbReference type="EMBL" id="FNHP01000001">
    <property type="protein sequence ID" value="SDL95197.1"/>
    <property type="molecule type" value="Genomic_DNA"/>
</dbReference>
<gene>
    <name evidence="3" type="ORF">SAMN05428957_101264</name>
</gene>
<evidence type="ECO:0000313" key="3">
    <source>
        <dbReference type="EMBL" id="SDL95197.1"/>
    </source>
</evidence>
<accession>A0A1G9PAG5</accession>
<evidence type="ECO:0000256" key="2">
    <source>
        <dbReference type="SAM" id="SignalP"/>
    </source>
</evidence>
<sequence length="407" mass="43398">MHAPLSTLLFAWLFALLSLAACVTSWAGVVAQLELPANPPPRIEPRSLQAAPVDFAVPGPAPIEGRPTSDAPTIQAAPIGGGTALQAAPSQEPAVQRELYRLLRQAEAARPVGSTVSSAQAAWQLGLIYLHGAGVRHDEAQAQQWFEQAARFGREPWAYAGLAWCHIQGCVGPANPAAAARAIAQLRPSHPARADFLSWMLARRQPRPQADRPGIAPAPLPQAPDLALLKKAAAAGDLQARIELGMEAVSQDRPDQAEQFFRQVAAQSPAAAYNLRELQSRTGGQAHGADAQDTGGADAAAALQQARKYHRGEGVPANFVEAIRFYRLAEQRGSTQARRMLALINSRPDPAGGVNILWMQQLARVDPGAVGLSIGSPVTAHQLLREPTPLADLLPGFWRRRLLALGN</sequence>
<evidence type="ECO:0000256" key="1">
    <source>
        <dbReference type="SAM" id="MobiDB-lite"/>
    </source>
</evidence>
<dbReference type="InterPro" id="IPR050767">
    <property type="entry name" value="Sel1_AlgK"/>
</dbReference>
<feature type="signal peptide" evidence="2">
    <location>
        <begin position="1"/>
        <end position="20"/>
    </location>
</feature>
<dbReference type="AlphaFoldDB" id="A0A1G9PAG5"/>
<dbReference type="RefSeq" id="WP_175488181.1">
    <property type="nucleotide sequence ID" value="NZ_FNHP01000001.1"/>
</dbReference>
<evidence type="ECO:0000313" key="4">
    <source>
        <dbReference type="Proteomes" id="UP000198552"/>
    </source>
</evidence>
<dbReference type="InterPro" id="IPR006597">
    <property type="entry name" value="Sel1-like"/>
</dbReference>
<dbReference type="PANTHER" id="PTHR11102:SF160">
    <property type="entry name" value="ERAD-ASSOCIATED E3 UBIQUITIN-PROTEIN LIGASE COMPONENT HRD3"/>
    <property type="match status" value="1"/>
</dbReference>
<keyword evidence="4" id="KW-1185">Reference proteome</keyword>
<keyword evidence="2" id="KW-0732">Signal</keyword>
<reference evidence="4" key="1">
    <citation type="submission" date="2016-10" db="EMBL/GenBank/DDBJ databases">
        <authorList>
            <person name="Varghese N."/>
            <person name="Submissions S."/>
        </authorList>
    </citation>
    <scope>NUCLEOTIDE SEQUENCE [LARGE SCALE GENOMIC DNA]</scope>
    <source>
        <strain evidence="4">EPL6</strain>
    </source>
</reference>
<feature type="region of interest" description="Disordered" evidence="1">
    <location>
        <begin position="62"/>
        <end position="88"/>
    </location>
</feature>
<dbReference type="Gene3D" id="1.25.40.10">
    <property type="entry name" value="Tetratricopeptide repeat domain"/>
    <property type="match status" value="2"/>
</dbReference>
<organism evidence="3 4">
    <name type="scientific">Oryzisolibacter propanilivorax</name>
    <dbReference type="NCBI Taxonomy" id="1527607"/>
    <lineage>
        <taxon>Bacteria</taxon>
        <taxon>Pseudomonadati</taxon>
        <taxon>Pseudomonadota</taxon>
        <taxon>Betaproteobacteria</taxon>
        <taxon>Burkholderiales</taxon>
        <taxon>Comamonadaceae</taxon>
        <taxon>Oryzisolibacter</taxon>
    </lineage>
</organism>
<dbReference type="STRING" id="1527607.SAMN05428957_101264"/>
<dbReference type="SUPFAM" id="SSF81901">
    <property type="entry name" value="HCP-like"/>
    <property type="match status" value="2"/>
</dbReference>
<protein>
    <submittedName>
        <fullName evidence="3">TPR repeat</fullName>
    </submittedName>
</protein>
<feature type="chain" id="PRO_5011701660" evidence="2">
    <location>
        <begin position="21"/>
        <end position="407"/>
    </location>
</feature>
<proteinExistence type="predicted"/>
<dbReference type="Pfam" id="PF08238">
    <property type="entry name" value="Sel1"/>
    <property type="match status" value="2"/>
</dbReference>
<dbReference type="SMART" id="SM00671">
    <property type="entry name" value="SEL1"/>
    <property type="match status" value="2"/>
</dbReference>
<dbReference type="PANTHER" id="PTHR11102">
    <property type="entry name" value="SEL-1-LIKE PROTEIN"/>
    <property type="match status" value="1"/>
</dbReference>
<name>A0A1G9PAG5_9BURK</name>
<dbReference type="Proteomes" id="UP000198552">
    <property type="component" value="Unassembled WGS sequence"/>
</dbReference>